<name>A0ABT1U942_9GAMM</name>
<keyword evidence="9" id="KW-1185">Reference proteome</keyword>
<dbReference type="Gene3D" id="3.10.50.40">
    <property type="match status" value="1"/>
</dbReference>
<dbReference type="RefSeq" id="WP_256616038.1">
    <property type="nucleotide sequence ID" value="NZ_JANIBK010000084.1"/>
</dbReference>
<dbReference type="PANTHER" id="PTHR47245">
    <property type="entry name" value="PEPTIDYLPROLYL ISOMERASE"/>
    <property type="match status" value="1"/>
</dbReference>
<evidence type="ECO:0000256" key="5">
    <source>
        <dbReference type="PROSITE-ProRule" id="PRU00278"/>
    </source>
</evidence>
<dbReference type="EC" id="5.2.1.8" evidence="3"/>
<reference evidence="8 9" key="1">
    <citation type="submission" date="2022-07" db="EMBL/GenBank/DDBJ databases">
        <title>Methylomonas rivi sp. nov., Methylomonas rosea sp. nov., Methylomonas aureus sp. nov. and Methylomonas subterranea sp. nov., four novel methanotrophs isolated from a freshwater creek and the deep terrestrial subsurface.</title>
        <authorList>
            <person name="Abin C."/>
            <person name="Sankaranarayanan K."/>
            <person name="Garner C."/>
            <person name="Sindelar R."/>
            <person name="Kotary K."/>
            <person name="Garner R."/>
            <person name="Barclay S."/>
            <person name="Lawson P."/>
            <person name="Krumholz L."/>
        </authorList>
    </citation>
    <scope>NUCLEOTIDE SEQUENCE [LARGE SCALE GENOMIC DNA]</scope>
    <source>
        <strain evidence="8 9">WSC-6</strain>
    </source>
</reference>
<evidence type="ECO:0000259" key="7">
    <source>
        <dbReference type="PROSITE" id="PS50198"/>
    </source>
</evidence>
<protein>
    <recommendedName>
        <fullName evidence="3">peptidylprolyl isomerase</fullName>
        <ecNumber evidence="3">5.2.1.8</ecNumber>
    </recommendedName>
</protein>
<evidence type="ECO:0000256" key="6">
    <source>
        <dbReference type="SAM" id="MobiDB-lite"/>
    </source>
</evidence>
<comment type="catalytic activity">
    <reaction evidence="1">
        <text>[protein]-peptidylproline (omega=180) = [protein]-peptidylproline (omega=0)</text>
        <dbReference type="Rhea" id="RHEA:16237"/>
        <dbReference type="Rhea" id="RHEA-COMP:10747"/>
        <dbReference type="Rhea" id="RHEA-COMP:10748"/>
        <dbReference type="ChEBI" id="CHEBI:83833"/>
        <dbReference type="ChEBI" id="CHEBI:83834"/>
        <dbReference type="EC" id="5.2.1.8"/>
    </reaction>
</comment>
<evidence type="ECO:0000256" key="2">
    <source>
        <dbReference type="ARBA" id="ARBA00007656"/>
    </source>
</evidence>
<dbReference type="Proteomes" id="UP001524586">
    <property type="component" value="Unassembled WGS sequence"/>
</dbReference>
<evidence type="ECO:0000313" key="8">
    <source>
        <dbReference type="EMBL" id="MCQ8129606.1"/>
    </source>
</evidence>
<dbReference type="PROSITE" id="PS50198">
    <property type="entry name" value="PPIC_PPIASE_2"/>
    <property type="match status" value="1"/>
</dbReference>
<organism evidence="8 9">
    <name type="scientific">Methylomonas rivi</name>
    <dbReference type="NCBI Taxonomy" id="2952226"/>
    <lineage>
        <taxon>Bacteria</taxon>
        <taxon>Pseudomonadati</taxon>
        <taxon>Pseudomonadota</taxon>
        <taxon>Gammaproteobacteria</taxon>
        <taxon>Methylococcales</taxon>
        <taxon>Methylococcaceae</taxon>
        <taxon>Methylomonas</taxon>
    </lineage>
</organism>
<sequence>MKLKLIPLILASATLLPGCFEEKTNDAATTAPAVSKEDAVASVNGVYISKKTLDTLEKEIAERSQGQTFPKEQLLEELVQRELLIQQALQKQLDKSPEVIERMATVRNSLLSQAALQDYLKANPVTDEEIKAEYDSKMANMGEEYKASHILVKTEDEAKKIIAELEKGGDFKALAKKHSIDPMGSEGGDLGWFTPDRMVPPFSEAVVALENGKFSKEPVQTQFGWHVILREEARALTPPPFDAVKEQIRPMLQRQKAQTMIENLRNNAKVEILLAPEPKPAEPQASEEPAAASETPQTETAPDAQTAADGSPTAAETDSTAPAGAAPADEAPQAQPKPAE</sequence>
<dbReference type="Gene3D" id="1.10.8.1040">
    <property type="match status" value="1"/>
</dbReference>
<feature type="region of interest" description="Disordered" evidence="6">
    <location>
        <begin position="279"/>
        <end position="340"/>
    </location>
</feature>
<comment type="caution">
    <text evidence="8">The sequence shown here is derived from an EMBL/GenBank/DDBJ whole genome shotgun (WGS) entry which is preliminary data.</text>
</comment>
<dbReference type="GO" id="GO:0003755">
    <property type="term" value="F:peptidyl-prolyl cis-trans isomerase activity"/>
    <property type="evidence" value="ECO:0007669"/>
    <property type="project" value="UniProtKB-EC"/>
</dbReference>
<dbReference type="InterPro" id="IPR000297">
    <property type="entry name" value="PPIase_PpiC"/>
</dbReference>
<proteinExistence type="inferred from homology"/>
<comment type="similarity">
    <text evidence="2">Belongs to the PpiC/parvulin rotamase family.</text>
</comment>
<dbReference type="SUPFAM" id="SSF54534">
    <property type="entry name" value="FKBP-like"/>
    <property type="match status" value="1"/>
</dbReference>
<dbReference type="PANTHER" id="PTHR47245:SF2">
    <property type="entry name" value="PEPTIDYL-PROLYL CIS-TRANS ISOMERASE HP_0175-RELATED"/>
    <property type="match status" value="1"/>
</dbReference>
<feature type="domain" description="PpiC" evidence="7">
    <location>
        <begin position="142"/>
        <end position="232"/>
    </location>
</feature>
<feature type="compositionally biased region" description="Low complexity" evidence="6">
    <location>
        <begin position="282"/>
        <end position="302"/>
    </location>
</feature>
<evidence type="ECO:0000256" key="4">
    <source>
        <dbReference type="ARBA" id="ARBA00023110"/>
    </source>
</evidence>
<evidence type="ECO:0000256" key="1">
    <source>
        <dbReference type="ARBA" id="ARBA00000971"/>
    </source>
</evidence>
<dbReference type="InterPro" id="IPR046357">
    <property type="entry name" value="PPIase_dom_sf"/>
</dbReference>
<evidence type="ECO:0000256" key="3">
    <source>
        <dbReference type="ARBA" id="ARBA00013194"/>
    </source>
</evidence>
<dbReference type="InterPro" id="IPR050245">
    <property type="entry name" value="PrsA_foldase"/>
</dbReference>
<feature type="compositionally biased region" description="Low complexity" evidence="6">
    <location>
        <begin position="321"/>
        <end position="340"/>
    </location>
</feature>
<dbReference type="InterPro" id="IPR027304">
    <property type="entry name" value="Trigger_fact/SurA_dom_sf"/>
</dbReference>
<accession>A0ABT1U942</accession>
<keyword evidence="5 8" id="KW-0413">Isomerase</keyword>
<evidence type="ECO:0000313" key="9">
    <source>
        <dbReference type="Proteomes" id="UP001524586"/>
    </source>
</evidence>
<dbReference type="SUPFAM" id="SSF109998">
    <property type="entry name" value="Triger factor/SurA peptide-binding domain-like"/>
    <property type="match status" value="1"/>
</dbReference>
<dbReference type="Pfam" id="PF13616">
    <property type="entry name" value="Rotamase_3"/>
    <property type="match status" value="1"/>
</dbReference>
<gene>
    <name evidence="8" type="ORF">NP596_14165</name>
</gene>
<dbReference type="EMBL" id="JANIBK010000084">
    <property type="protein sequence ID" value="MCQ8129606.1"/>
    <property type="molecule type" value="Genomic_DNA"/>
</dbReference>
<keyword evidence="4 5" id="KW-0697">Rotamase</keyword>